<organism evidence="9 10">
    <name type="scientific">Cynoglossus semilaevis</name>
    <name type="common">Tongue sole</name>
    <dbReference type="NCBI Taxonomy" id="244447"/>
    <lineage>
        <taxon>Eukaryota</taxon>
        <taxon>Metazoa</taxon>
        <taxon>Chordata</taxon>
        <taxon>Craniata</taxon>
        <taxon>Vertebrata</taxon>
        <taxon>Euteleostomi</taxon>
        <taxon>Actinopterygii</taxon>
        <taxon>Neopterygii</taxon>
        <taxon>Teleostei</taxon>
        <taxon>Neoteleostei</taxon>
        <taxon>Acanthomorphata</taxon>
        <taxon>Carangaria</taxon>
        <taxon>Pleuronectiformes</taxon>
        <taxon>Pleuronectoidei</taxon>
        <taxon>Cynoglossidae</taxon>
        <taxon>Cynoglossinae</taxon>
        <taxon>Cynoglossus</taxon>
    </lineage>
</organism>
<evidence type="ECO:0000256" key="7">
    <source>
        <dbReference type="SAM" id="Phobius"/>
    </source>
</evidence>
<feature type="transmembrane region" description="Helical" evidence="7">
    <location>
        <begin position="236"/>
        <end position="257"/>
    </location>
</feature>
<evidence type="ECO:0000256" key="2">
    <source>
        <dbReference type="ARBA" id="ARBA00011036"/>
    </source>
</evidence>
<dbReference type="Ensembl" id="ENSCSET00000000148.1">
    <property type="protein sequence ID" value="ENSCSEP00000000124.1"/>
    <property type="gene ID" value="ENSCSEG00000000115.1"/>
</dbReference>
<feature type="transmembrane region" description="Helical" evidence="7">
    <location>
        <begin position="323"/>
        <end position="345"/>
    </location>
</feature>
<keyword evidence="4 7" id="KW-1133">Transmembrane helix</keyword>
<reference evidence="9 10" key="1">
    <citation type="journal article" date="2014" name="Nat. Genet.">
        <title>Whole-genome sequence of a flatfish provides insights into ZW sex chromosome evolution and adaptation to a benthic lifestyle.</title>
        <authorList>
            <person name="Chen S."/>
            <person name="Zhang G."/>
            <person name="Shao C."/>
            <person name="Huang Q."/>
            <person name="Liu G."/>
            <person name="Zhang P."/>
            <person name="Song W."/>
            <person name="An N."/>
            <person name="Chalopin D."/>
            <person name="Volff J.N."/>
            <person name="Hong Y."/>
            <person name="Li Q."/>
            <person name="Sha Z."/>
            <person name="Zhou H."/>
            <person name="Xie M."/>
            <person name="Yu Q."/>
            <person name="Liu Y."/>
            <person name="Xiang H."/>
            <person name="Wang N."/>
            <person name="Wu K."/>
            <person name="Yang C."/>
            <person name="Zhou Q."/>
            <person name="Liao X."/>
            <person name="Yang L."/>
            <person name="Hu Q."/>
            <person name="Zhang J."/>
            <person name="Meng L."/>
            <person name="Jin L."/>
            <person name="Tian Y."/>
            <person name="Lian J."/>
            <person name="Yang J."/>
            <person name="Miao G."/>
            <person name="Liu S."/>
            <person name="Liang Z."/>
            <person name="Yan F."/>
            <person name="Li Y."/>
            <person name="Sun B."/>
            <person name="Zhang H."/>
            <person name="Zhang J."/>
            <person name="Zhu Y."/>
            <person name="Du M."/>
            <person name="Zhao Y."/>
            <person name="Schartl M."/>
            <person name="Tang Q."/>
            <person name="Wang J."/>
        </authorList>
    </citation>
    <scope>NUCLEOTIDE SEQUENCE</scope>
</reference>
<keyword evidence="3 7" id="KW-0812">Transmembrane</keyword>
<evidence type="ECO:0000256" key="1">
    <source>
        <dbReference type="ARBA" id="ARBA00004141"/>
    </source>
</evidence>
<dbReference type="GO" id="GO:0097272">
    <property type="term" value="P:ammonium homeostasis"/>
    <property type="evidence" value="ECO:0007669"/>
    <property type="project" value="TreeGrafter"/>
</dbReference>
<feature type="transmembrane region" description="Helical" evidence="7">
    <location>
        <begin position="12"/>
        <end position="31"/>
    </location>
</feature>
<dbReference type="PANTHER" id="PTHR11730">
    <property type="entry name" value="AMMONIUM TRANSPORTER"/>
    <property type="match status" value="1"/>
</dbReference>
<comment type="function">
    <text evidence="6">Functions as an ammonia transporter. May play a role in the elimination of ammonia in the gill.</text>
</comment>
<evidence type="ECO:0000256" key="6">
    <source>
        <dbReference type="ARBA" id="ARBA00025220"/>
    </source>
</evidence>
<evidence type="ECO:0000313" key="9">
    <source>
        <dbReference type="Ensembl" id="ENSCSEP00000000124.1"/>
    </source>
</evidence>
<dbReference type="FunCoup" id="A0A3P8UE61">
    <property type="interactions" value="8"/>
</dbReference>
<dbReference type="Pfam" id="PF00909">
    <property type="entry name" value="Ammonium_transp"/>
    <property type="match status" value="1"/>
</dbReference>
<feature type="transmembrane region" description="Helical" evidence="7">
    <location>
        <begin position="71"/>
        <end position="93"/>
    </location>
</feature>
<feature type="domain" description="Ammonium transporter AmtB-like" evidence="8">
    <location>
        <begin position="47"/>
        <end position="387"/>
    </location>
</feature>
<dbReference type="GeneTree" id="ENSGT00950000182844"/>
<comment type="subcellular location">
    <subcellularLocation>
        <location evidence="1">Membrane</location>
        <topology evidence="1">Multi-pass membrane protein</topology>
    </subcellularLocation>
</comment>
<dbReference type="STRING" id="244447.ENSCSEP00000000124"/>
<name>A0A3P8UE61_CYNSE</name>
<proteinExistence type="inferred from homology"/>
<dbReference type="InterPro" id="IPR024041">
    <property type="entry name" value="NH4_transpt_AmtB-like_dom"/>
</dbReference>
<protein>
    <submittedName>
        <fullName evidence="9">Rh blood group, D antigen</fullName>
    </submittedName>
</protein>
<sequence length="442" mass="49317">MAPRYAPSLRSRLAPLLLCLQTSFIVLFCFFTEIQKNNFTAWFFSSLPGFQDVNVMLFLGFGFFFTFPVRYGFSATAFTLLVAVVATQWGIILNGLEPHRGKIKISLKSLVEAELCTASAMISIAAVQGKTNPVQLVLISLLEVSGFILNKWVLQSLLKVSLLNSIMLLHIFGSFFGLLLTWVFYRKGCELQFEKEKYDQKSGLFSMLGTLFLWMYLPTFNSVLVDDRIPGRKLKAVCSTYLALAVSAVTAASMSSLCHPRGKVNMTQMQQCILAGGVAVGVSVSGVQHPWEAMTIGFTAAVIATIGHQYLQTQMLHGFQCHDTCATLSSFGLPGLLGWVAHLLLEIRDCDDQTTAIRFAVFHICSLLITIALSLSTGLITGLLLKLEVCRRPPDNKCFDDQVYWEVCHVQLYRCFVQFLETQLKIFFYFTVSSSRGKKVRT</sequence>
<comment type="similarity">
    <text evidence="2">Belongs to the ammonium transporter (TC 2.A.49) family. Rh subfamily.</text>
</comment>
<feature type="transmembrane region" description="Helical" evidence="7">
    <location>
        <begin position="205"/>
        <end position="224"/>
    </location>
</feature>
<dbReference type="InterPro" id="IPR002229">
    <property type="entry name" value="RhesusRHD"/>
</dbReference>
<keyword evidence="5 7" id="KW-0472">Membrane</keyword>
<dbReference type="PANTHER" id="PTHR11730:SF120">
    <property type="entry name" value="RH BLOOD GROUP, D ANTIGEN"/>
    <property type="match status" value="1"/>
</dbReference>
<feature type="transmembrane region" description="Helical" evidence="7">
    <location>
        <begin position="357"/>
        <end position="385"/>
    </location>
</feature>
<evidence type="ECO:0000256" key="3">
    <source>
        <dbReference type="ARBA" id="ARBA00022692"/>
    </source>
</evidence>
<accession>A0A3P8UE61</accession>
<dbReference type="GO" id="GO:0005886">
    <property type="term" value="C:plasma membrane"/>
    <property type="evidence" value="ECO:0007669"/>
    <property type="project" value="InterPro"/>
</dbReference>
<dbReference type="PRINTS" id="PR00342">
    <property type="entry name" value="RHESUSRHD"/>
</dbReference>
<keyword evidence="10" id="KW-1185">Reference proteome</keyword>
<evidence type="ECO:0000313" key="10">
    <source>
        <dbReference type="Proteomes" id="UP000265120"/>
    </source>
</evidence>
<reference evidence="9" key="2">
    <citation type="submission" date="2025-08" db="UniProtKB">
        <authorList>
            <consortium name="Ensembl"/>
        </authorList>
    </citation>
    <scope>IDENTIFICATION</scope>
</reference>
<evidence type="ECO:0000259" key="8">
    <source>
        <dbReference type="Pfam" id="PF00909"/>
    </source>
</evidence>
<feature type="transmembrane region" description="Helical" evidence="7">
    <location>
        <begin position="43"/>
        <end position="65"/>
    </location>
</feature>
<dbReference type="Proteomes" id="UP000265120">
    <property type="component" value="Chromosome 1"/>
</dbReference>
<dbReference type="OMA" id="IHVFATY"/>
<dbReference type="Gene3D" id="1.10.3430.10">
    <property type="entry name" value="Ammonium transporter AmtB like domains"/>
    <property type="match status" value="1"/>
</dbReference>
<evidence type="ECO:0000256" key="5">
    <source>
        <dbReference type="ARBA" id="ARBA00023136"/>
    </source>
</evidence>
<evidence type="ECO:0000256" key="4">
    <source>
        <dbReference type="ARBA" id="ARBA00022989"/>
    </source>
</evidence>
<feature type="transmembrane region" description="Helical" evidence="7">
    <location>
        <begin position="166"/>
        <end position="185"/>
    </location>
</feature>
<dbReference type="InParanoid" id="A0A3P8UE61"/>
<feature type="transmembrane region" description="Helical" evidence="7">
    <location>
        <begin position="133"/>
        <end position="154"/>
    </location>
</feature>
<dbReference type="AlphaFoldDB" id="A0A3P8UE61"/>
<dbReference type="InterPro" id="IPR029020">
    <property type="entry name" value="Ammonium/urea_transptr"/>
</dbReference>
<dbReference type="GO" id="GO:0008519">
    <property type="term" value="F:ammonium channel activity"/>
    <property type="evidence" value="ECO:0007669"/>
    <property type="project" value="InterPro"/>
</dbReference>
<dbReference type="SUPFAM" id="SSF111352">
    <property type="entry name" value="Ammonium transporter"/>
    <property type="match status" value="1"/>
</dbReference>
<reference evidence="9" key="3">
    <citation type="submission" date="2025-09" db="UniProtKB">
        <authorList>
            <consortium name="Ensembl"/>
        </authorList>
    </citation>
    <scope>IDENTIFICATION</scope>
</reference>